<dbReference type="EMBL" id="KV784465">
    <property type="protein sequence ID" value="OEU05796.1"/>
    <property type="molecule type" value="Genomic_DNA"/>
</dbReference>
<reference evidence="3 4" key="1">
    <citation type="submission" date="2016-09" db="EMBL/GenBank/DDBJ databases">
        <title>Extensive genetic diversity and differential bi-allelic expression allows diatom success in the polar Southern Ocean.</title>
        <authorList>
            <consortium name="DOE Joint Genome Institute"/>
            <person name="Mock T."/>
            <person name="Otillar R.P."/>
            <person name="Strauss J."/>
            <person name="Dupont C."/>
            <person name="Frickenhaus S."/>
            <person name="Maumus F."/>
            <person name="Mcmullan M."/>
            <person name="Sanges R."/>
            <person name="Schmutz J."/>
            <person name="Toseland A."/>
            <person name="Valas R."/>
            <person name="Veluchamy A."/>
            <person name="Ward B.J."/>
            <person name="Allen A."/>
            <person name="Barry K."/>
            <person name="Falciatore A."/>
            <person name="Ferrante M."/>
            <person name="Fortunato A.E."/>
            <person name="Gloeckner G."/>
            <person name="Gruber A."/>
            <person name="Hipkin R."/>
            <person name="Janech M."/>
            <person name="Kroth P."/>
            <person name="Leese F."/>
            <person name="Lindquist E."/>
            <person name="Lyon B.R."/>
            <person name="Martin J."/>
            <person name="Mayer C."/>
            <person name="Parker M."/>
            <person name="Quesneville H."/>
            <person name="Raymond J."/>
            <person name="Uhlig C."/>
            <person name="Valentin K.U."/>
            <person name="Worden A.Z."/>
            <person name="Armbrust E.V."/>
            <person name="Bowler C."/>
            <person name="Green B."/>
            <person name="Moulton V."/>
            <person name="Van Oosterhout C."/>
            <person name="Grigoriev I."/>
        </authorList>
    </citation>
    <scope>NUCLEOTIDE SEQUENCE [LARGE SCALE GENOMIC DNA]</scope>
    <source>
        <strain evidence="3 4">CCMP1102</strain>
    </source>
</reference>
<dbReference type="InterPro" id="IPR050386">
    <property type="entry name" value="Glycosyl_hydrolase_5"/>
</dbReference>
<dbReference type="InParanoid" id="A0A1E7EIS1"/>
<dbReference type="OrthoDB" id="1887033at2759"/>
<dbReference type="GO" id="GO:0009251">
    <property type="term" value="P:glucan catabolic process"/>
    <property type="evidence" value="ECO:0007669"/>
    <property type="project" value="TreeGrafter"/>
</dbReference>
<accession>A0A1E7EIS1</accession>
<evidence type="ECO:0000313" key="4">
    <source>
        <dbReference type="Proteomes" id="UP000095751"/>
    </source>
</evidence>
<proteinExistence type="predicted"/>
<sequence>MKMMIMKKNSSSTRSTRCILSSFLWWTTILTFVFAFVVDVAQAAADDDKVDIDDAVVVDDDDEEIIATINGTQYPHFIAHNESWTCTNDKRSTKFNEAVRGVNLGSYMVLEPWITPSLFYQFLGKSEIEGVAMDSYSFCEVLGGKEANRHCIIMETWVTEDIIVELRDRVQ</sequence>
<keyword evidence="2" id="KW-0326">Glycosidase</keyword>
<dbReference type="PANTHER" id="PTHR31297">
    <property type="entry name" value="GLUCAN ENDO-1,6-BETA-GLUCOSIDASE B"/>
    <property type="match status" value="1"/>
</dbReference>
<dbReference type="GO" id="GO:0005576">
    <property type="term" value="C:extracellular region"/>
    <property type="evidence" value="ECO:0007669"/>
    <property type="project" value="TreeGrafter"/>
</dbReference>
<dbReference type="GO" id="GO:0009986">
    <property type="term" value="C:cell surface"/>
    <property type="evidence" value="ECO:0007669"/>
    <property type="project" value="TreeGrafter"/>
</dbReference>
<organism evidence="3 4">
    <name type="scientific">Fragilariopsis cylindrus CCMP1102</name>
    <dbReference type="NCBI Taxonomy" id="635003"/>
    <lineage>
        <taxon>Eukaryota</taxon>
        <taxon>Sar</taxon>
        <taxon>Stramenopiles</taxon>
        <taxon>Ochrophyta</taxon>
        <taxon>Bacillariophyta</taxon>
        <taxon>Bacillariophyceae</taxon>
        <taxon>Bacillariophycidae</taxon>
        <taxon>Bacillariales</taxon>
        <taxon>Bacillariaceae</taxon>
        <taxon>Fragilariopsis</taxon>
    </lineage>
</organism>
<keyword evidence="4" id="KW-1185">Reference proteome</keyword>
<keyword evidence="1" id="KW-0378">Hydrolase</keyword>
<evidence type="ECO:0000313" key="3">
    <source>
        <dbReference type="EMBL" id="OEU05796.1"/>
    </source>
</evidence>
<dbReference type="Proteomes" id="UP000095751">
    <property type="component" value="Unassembled WGS sequence"/>
</dbReference>
<dbReference type="InterPro" id="IPR017853">
    <property type="entry name" value="GH"/>
</dbReference>
<gene>
    <name evidence="3" type="primary">EXG5</name>
    <name evidence="3" type="ORF">FRACYDRAFT_258194</name>
</gene>
<name>A0A1E7EIS1_9STRA</name>
<dbReference type="PANTHER" id="PTHR31297:SF38">
    <property type="entry name" value="X8 DOMAIN-CONTAINING PROTEIN"/>
    <property type="match status" value="1"/>
</dbReference>
<dbReference type="Gene3D" id="3.20.20.80">
    <property type="entry name" value="Glycosidases"/>
    <property type="match status" value="1"/>
</dbReference>
<dbReference type="KEGG" id="fcy:FRACYDRAFT_258194"/>
<dbReference type="AlphaFoldDB" id="A0A1E7EIS1"/>
<evidence type="ECO:0000256" key="2">
    <source>
        <dbReference type="ARBA" id="ARBA00023295"/>
    </source>
</evidence>
<protein>
    <submittedName>
        <fullName evidence="3">Exo-1,3-beta-glucanase</fullName>
    </submittedName>
</protein>
<evidence type="ECO:0000256" key="1">
    <source>
        <dbReference type="ARBA" id="ARBA00022801"/>
    </source>
</evidence>
<dbReference type="SUPFAM" id="SSF51445">
    <property type="entry name" value="(Trans)glycosidases"/>
    <property type="match status" value="1"/>
</dbReference>
<dbReference type="GO" id="GO:0008422">
    <property type="term" value="F:beta-glucosidase activity"/>
    <property type="evidence" value="ECO:0007669"/>
    <property type="project" value="TreeGrafter"/>
</dbReference>